<evidence type="ECO:0000313" key="2">
    <source>
        <dbReference type="Proteomes" id="UP001138500"/>
    </source>
</evidence>
<name>A0A9W7SLQ4_9PEZI</name>
<keyword evidence="2" id="KW-1185">Reference proteome</keyword>
<protein>
    <submittedName>
        <fullName evidence="1">Uncharacterized protein</fullName>
    </submittedName>
</protein>
<dbReference type="Proteomes" id="UP001138500">
    <property type="component" value="Unassembled WGS sequence"/>
</dbReference>
<proteinExistence type="predicted"/>
<accession>A0A9W7SLQ4</accession>
<organism evidence="1 2">
    <name type="scientific">Teratosphaeria destructans</name>
    <dbReference type="NCBI Taxonomy" id="418781"/>
    <lineage>
        <taxon>Eukaryota</taxon>
        <taxon>Fungi</taxon>
        <taxon>Dikarya</taxon>
        <taxon>Ascomycota</taxon>
        <taxon>Pezizomycotina</taxon>
        <taxon>Dothideomycetes</taxon>
        <taxon>Dothideomycetidae</taxon>
        <taxon>Mycosphaerellales</taxon>
        <taxon>Teratosphaeriaceae</taxon>
        <taxon>Teratosphaeria</taxon>
    </lineage>
</organism>
<gene>
    <name evidence="1" type="ORF">Tdes44962_MAKER04738</name>
</gene>
<sequence>MATSPLTGRLVFGYRIGTAIWVTAIWAPPGYTGRGNRYAGLRRGKHAPPAIYPLSHHPLTILVLRIDCAADDPEWDYDDWRGSLTGSSMDGPRNGRFRSMMGRGMGLEDCEEWRDELDEDWLVRSQRRKRGRRRGF</sequence>
<dbReference type="AlphaFoldDB" id="A0A9W7SLQ4"/>
<dbReference type="OrthoDB" id="10526041at2759"/>
<reference evidence="1 2" key="1">
    <citation type="journal article" date="2018" name="IMA Fungus">
        <title>IMA Genome-F 10: Nine draft genome sequences of Claviceps purpurea s.lat., including C. arundinis, C. humidiphila, and C. cf. spartinae, pseudomolecules for the pitch canker pathogen Fusarium circinatum, draft genome of Davidsoniella eucalypti, Grosmannia galeiformis, Quambalaria eucalypti, and Teratosphaeria destructans.</title>
        <authorList>
            <person name="Wingfield B.D."/>
            <person name="Liu M."/>
            <person name="Nguyen H.D."/>
            <person name="Lane F.A."/>
            <person name="Morgan S.W."/>
            <person name="De Vos L."/>
            <person name="Wilken P.M."/>
            <person name="Duong T.A."/>
            <person name="Aylward J."/>
            <person name="Coetzee M.P."/>
            <person name="Dadej K."/>
            <person name="De Beer Z.W."/>
            <person name="Findlay W."/>
            <person name="Havenga M."/>
            <person name="Kolarik M."/>
            <person name="Menzies J.G."/>
            <person name="Naidoo K."/>
            <person name="Pochopski O."/>
            <person name="Shoukouhi P."/>
            <person name="Santana Q.C."/>
            <person name="Seifert K.A."/>
            <person name="Soal N."/>
            <person name="Steenkamp E.T."/>
            <person name="Tatham C.T."/>
            <person name="van der Nest M.A."/>
            <person name="Wingfield M.J."/>
        </authorList>
    </citation>
    <scope>NUCLEOTIDE SEQUENCE [LARGE SCALE GENOMIC DNA]</scope>
    <source>
        <strain evidence="1">CMW44962</strain>
    </source>
</reference>
<evidence type="ECO:0000313" key="1">
    <source>
        <dbReference type="EMBL" id="KAH9822769.1"/>
    </source>
</evidence>
<dbReference type="EMBL" id="RIBY02002212">
    <property type="protein sequence ID" value="KAH9822769.1"/>
    <property type="molecule type" value="Genomic_DNA"/>
</dbReference>
<reference evidence="1 2" key="2">
    <citation type="journal article" date="2021" name="Curr. Genet.">
        <title>Genetic response to nitrogen starvation in the aggressive Eucalyptus foliar pathogen Teratosphaeria destructans.</title>
        <authorList>
            <person name="Havenga M."/>
            <person name="Wingfield B.D."/>
            <person name="Wingfield M.J."/>
            <person name="Dreyer L.L."/>
            <person name="Roets F."/>
            <person name="Aylward J."/>
        </authorList>
    </citation>
    <scope>NUCLEOTIDE SEQUENCE [LARGE SCALE GENOMIC DNA]</scope>
    <source>
        <strain evidence="1">CMW44962</strain>
    </source>
</reference>
<comment type="caution">
    <text evidence="1">The sequence shown here is derived from an EMBL/GenBank/DDBJ whole genome shotgun (WGS) entry which is preliminary data.</text>
</comment>